<dbReference type="SUPFAM" id="SSF53383">
    <property type="entry name" value="PLP-dependent transferases"/>
    <property type="match status" value="1"/>
</dbReference>
<dbReference type="InterPro" id="IPR050596">
    <property type="entry name" value="AspAT/PAT-like"/>
</dbReference>
<dbReference type="GO" id="GO:0030170">
    <property type="term" value="F:pyridoxal phosphate binding"/>
    <property type="evidence" value="ECO:0007669"/>
    <property type="project" value="InterPro"/>
</dbReference>
<dbReference type="Proteomes" id="UP000241899">
    <property type="component" value="Unassembled WGS sequence"/>
</dbReference>
<evidence type="ECO:0000256" key="4">
    <source>
        <dbReference type="ARBA" id="ARBA00022576"/>
    </source>
</evidence>
<dbReference type="InterPro" id="IPR015422">
    <property type="entry name" value="PyrdxlP-dep_Trfase_small"/>
</dbReference>
<dbReference type="RefSeq" id="WP_146160214.1">
    <property type="nucleotide sequence ID" value="NZ_PZKF01000007.1"/>
</dbReference>
<evidence type="ECO:0000259" key="8">
    <source>
        <dbReference type="Pfam" id="PF00155"/>
    </source>
</evidence>
<keyword evidence="5 9" id="KW-0808">Transferase</keyword>
<dbReference type="InterPro" id="IPR015424">
    <property type="entry name" value="PyrdxlP-dep_Trfase"/>
</dbReference>
<reference evidence="9 10" key="1">
    <citation type="submission" date="2018-03" db="EMBL/GenBank/DDBJ databases">
        <title>Rhodobacter veldkampii.</title>
        <authorList>
            <person name="Meyer T.E."/>
            <person name="Miller S."/>
            <person name="Lodha T."/>
            <person name="Gandham S."/>
            <person name="Chintalapati S."/>
            <person name="Chintalapati V.R."/>
        </authorList>
    </citation>
    <scope>NUCLEOTIDE SEQUENCE [LARGE SCALE GENOMIC DNA]</scope>
    <source>
        <strain evidence="9 10">DSM 11550</strain>
    </source>
</reference>
<comment type="caution">
    <text evidence="9">The sequence shown here is derived from an EMBL/GenBank/DDBJ whole genome shotgun (WGS) entry which is preliminary data.</text>
</comment>
<evidence type="ECO:0000256" key="6">
    <source>
        <dbReference type="ARBA" id="ARBA00022898"/>
    </source>
</evidence>
<comment type="cofactor">
    <cofactor evidence="1">
        <name>pyridoxal 5'-phosphate</name>
        <dbReference type="ChEBI" id="CHEBI:597326"/>
    </cofactor>
</comment>
<protein>
    <recommendedName>
        <fullName evidence="3">aspartate transaminase</fullName>
        <ecNumber evidence="3">2.6.1.1</ecNumber>
    </recommendedName>
</protein>
<dbReference type="Pfam" id="PF00155">
    <property type="entry name" value="Aminotran_1_2"/>
    <property type="match status" value="1"/>
</dbReference>
<dbReference type="EMBL" id="PZKF01000007">
    <property type="protein sequence ID" value="PTE18467.1"/>
    <property type="molecule type" value="Genomic_DNA"/>
</dbReference>
<evidence type="ECO:0000256" key="3">
    <source>
        <dbReference type="ARBA" id="ARBA00012753"/>
    </source>
</evidence>
<dbReference type="Gene3D" id="3.90.1150.10">
    <property type="entry name" value="Aspartate Aminotransferase, domain 1"/>
    <property type="match status" value="1"/>
</dbReference>
<dbReference type="OrthoDB" id="9763453at2"/>
<dbReference type="AlphaFoldDB" id="A0A2T4JL22"/>
<dbReference type="EC" id="2.6.1.1" evidence="3"/>
<organism evidence="9 10">
    <name type="scientific">Phaeovulum veldkampii DSM 11550</name>
    <dbReference type="NCBI Taxonomy" id="1185920"/>
    <lineage>
        <taxon>Bacteria</taxon>
        <taxon>Pseudomonadati</taxon>
        <taxon>Pseudomonadota</taxon>
        <taxon>Alphaproteobacteria</taxon>
        <taxon>Rhodobacterales</taxon>
        <taxon>Paracoccaceae</taxon>
        <taxon>Phaeovulum</taxon>
    </lineage>
</organism>
<feature type="non-terminal residue" evidence="9">
    <location>
        <position position="1"/>
    </location>
</feature>
<dbReference type="PANTHER" id="PTHR46383">
    <property type="entry name" value="ASPARTATE AMINOTRANSFERASE"/>
    <property type="match status" value="1"/>
</dbReference>
<accession>A0A2T4JL22</accession>
<dbReference type="GO" id="GO:0006520">
    <property type="term" value="P:amino acid metabolic process"/>
    <property type="evidence" value="ECO:0007669"/>
    <property type="project" value="InterPro"/>
</dbReference>
<comment type="catalytic activity">
    <reaction evidence="7">
        <text>L-aspartate + 2-oxoglutarate = oxaloacetate + L-glutamate</text>
        <dbReference type="Rhea" id="RHEA:21824"/>
        <dbReference type="ChEBI" id="CHEBI:16452"/>
        <dbReference type="ChEBI" id="CHEBI:16810"/>
        <dbReference type="ChEBI" id="CHEBI:29985"/>
        <dbReference type="ChEBI" id="CHEBI:29991"/>
        <dbReference type="EC" id="2.6.1.1"/>
    </reaction>
</comment>
<evidence type="ECO:0000256" key="1">
    <source>
        <dbReference type="ARBA" id="ARBA00001933"/>
    </source>
</evidence>
<evidence type="ECO:0000313" key="9">
    <source>
        <dbReference type="EMBL" id="PTE18467.1"/>
    </source>
</evidence>
<keyword evidence="6" id="KW-0663">Pyridoxal phosphate</keyword>
<comment type="similarity">
    <text evidence="2">Belongs to the class-I pyridoxal-phosphate-dependent aminotransferase family.</text>
</comment>
<evidence type="ECO:0000313" key="10">
    <source>
        <dbReference type="Proteomes" id="UP000241899"/>
    </source>
</evidence>
<gene>
    <name evidence="9" type="ORF">C5F46_04765</name>
</gene>
<name>A0A2T4JL22_9RHOB</name>
<dbReference type="InterPro" id="IPR004839">
    <property type="entry name" value="Aminotransferase_I/II_large"/>
</dbReference>
<evidence type="ECO:0000256" key="5">
    <source>
        <dbReference type="ARBA" id="ARBA00022679"/>
    </source>
</evidence>
<keyword evidence="4 9" id="KW-0032">Aminotransferase</keyword>
<evidence type="ECO:0000256" key="7">
    <source>
        <dbReference type="ARBA" id="ARBA00049185"/>
    </source>
</evidence>
<feature type="domain" description="Aminotransferase class I/classII large" evidence="8">
    <location>
        <begin position="2"/>
        <end position="102"/>
    </location>
</feature>
<proteinExistence type="inferred from homology"/>
<dbReference type="PANTHER" id="PTHR46383:SF1">
    <property type="entry name" value="ASPARTATE AMINOTRANSFERASE"/>
    <property type="match status" value="1"/>
</dbReference>
<dbReference type="GO" id="GO:0004069">
    <property type="term" value="F:L-aspartate:2-oxoglutarate aminotransferase activity"/>
    <property type="evidence" value="ECO:0007669"/>
    <property type="project" value="UniProtKB-EC"/>
</dbReference>
<evidence type="ECO:0000256" key="2">
    <source>
        <dbReference type="ARBA" id="ARBA00007441"/>
    </source>
</evidence>
<keyword evidence="10" id="KW-1185">Reference proteome</keyword>
<sequence length="110" mass="11484">ITESRAAFERRRDLVVAALNDCPGITCPTPEGAFYVYPSIAGLIGKTSTAGVTITDDETFATALLEEAGVAVVFGAAFGLSPNFRISYATSDAALTAACARIKTFCEGLR</sequence>